<dbReference type="FunFam" id="2.60.120.10:FF:000016">
    <property type="entry name" value="Pyrimidine/purine nucleoside phosphorylase"/>
    <property type="match status" value="1"/>
</dbReference>
<comment type="catalytic activity">
    <reaction evidence="3">
        <text>a purine D-ribonucleoside + phosphate = a purine nucleobase + alpha-D-ribose 1-phosphate</text>
        <dbReference type="Rhea" id="RHEA:19805"/>
        <dbReference type="ChEBI" id="CHEBI:26386"/>
        <dbReference type="ChEBI" id="CHEBI:43474"/>
        <dbReference type="ChEBI" id="CHEBI:57720"/>
        <dbReference type="ChEBI" id="CHEBI:142355"/>
        <dbReference type="EC" id="2.4.2.1"/>
    </reaction>
</comment>
<evidence type="ECO:0000256" key="1">
    <source>
        <dbReference type="ARBA" id="ARBA00022676"/>
    </source>
</evidence>
<organism evidence="4 5">
    <name type="scientific">Shewanella holmiensis</name>
    <dbReference type="NCBI Taxonomy" id="2952222"/>
    <lineage>
        <taxon>Bacteria</taxon>
        <taxon>Pseudomonadati</taxon>
        <taxon>Pseudomonadota</taxon>
        <taxon>Gammaproteobacteria</taxon>
        <taxon>Alteromonadales</taxon>
        <taxon>Shewanellaceae</taxon>
        <taxon>Shewanella</taxon>
    </lineage>
</organism>
<gene>
    <name evidence="3" type="primary">ppnP</name>
    <name evidence="4" type="ORF">NE535_10785</name>
</gene>
<name>A0A9X2WMW3_9GAMM</name>
<comment type="catalytic activity">
    <reaction evidence="3">
        <text>xanthosine + phosphate = alpha-D-ribose 1-phosphate + xanthine</text>
        <dbReference type="Rhea" id="RHEA:27638"/>
        <dbReference type="ChEBI" id="CHEBI:17712"/>
        <dbReference type="ChEBI" id="CHEBI:18107"/>
        <dbReference type="ChEBI" id="CHEBI:43474"/>
        <dbReference type="ChEBI" id="CHEBI:57720"/>
        <dbReference type="EC" id="2.4.2.1"/>
    </reaction>
</comment>
<proteinExistence type="inferred from homology"/>
<reference evidence="4" key="1">
    <citation type="journal article" date="2023" name="Int. J. Syst. Evol. Microbiol.">
        <title>&lt;i&gt;Shewanella septentrionalis&lt;/i&gt; sp. nov. and &lt;i&gt;Shewanella holmiensis&lt;/i&gt; sp. nov., isolated from Baltic Sea water and sediments.</title>
        <authorList>
            <person name="Martin-Rodriguez A.J."/>
            <person name="Thorell K."/>
            <person name="Joffre E."/>
            <person name="Jensie-Markopoulos S."/>
            <person name="Moore E.R.B."/>
            <person name="Sjoling A."/>
        </authorList>
    </citation>
    <scope>NUCLEOTIDE SEQUENCE</scope>
    <source>
        <strain evidence="4">SP1S2-7</strain>
    </source>
</reference>
<comment type="function">
    <text evidence="3">Catalyzes the phosphorolysis of diverse nucleosides, yielding D-ribose 1-phosphate and the respective free bases. Can use uridine, adenosine, guanosine, cytidine, thymidine, inosine and xanthosine as substrates. Also catalyzes the reverse reactions.</text>
</comment>
<dbReference type="Pfam" id="PF06865">
    <property type="entry name" value="Ppnp"/>
    <property type="match status" value="1"/>
</dbReference>
<sequence>MNMLENVNVALQANVYFEGKVTSRAVFFADGSKQTLGVVLPGEYTFSTSQAEVMQVTSGNFEVLLPDASEWMNYPAGTHFELAAGVSFSIRTSAVAEYCCSYH</sequence>
<dbReference type="InterPro" id="IPR014710">
    <property type="entry name" value="RmlC-like_jellyroll"/>
</dbReference>
<keyword evidence="1 3" id="KW-0328">Glycosyltransferase</keyword>
<dbReference type="AlphaFoldDB" id="A0A9X2WMW3"/>
<dbReference type="GO" id="GO:0004731">
    <property type="term" value="F:purine-nucleoside phosphorylase activity"/>
    <property type="evidence" value="ECO:0007669"/>
    <property type="project" value="UniProtKB-UniRule"/>
</dbReference>
<dbReference type="HAMAP" id="MF_01537">
    <property type="entry name" value="Nucleos_phosphorylase_PpnP"/>
    <property type="match status" value="1"/>
</dbReference>
<dbReference type="InterPro" id="IPR011051">
    <property type="entry name" value="RmlC_Cupin_sf"/>
</dbReference>
<comment type="caution">
    <text evidence="4">The sequence shown here is derived from an EMBL/GenBank/DDBJ whole genome shotgun (WGS) entry which is preliminary data.</text>
</comment>
<keyword evidence="2 3" id="KW-0808">Transferase</keyword>
<comment type="catalytic activity">
    <reaction evidence="3">
        <text>thymidine + phosphate = 2-deoxy-alpha-D-ribose 1-phosphate + thymine</text>
        <dbReference type="Rhea" id="RHEA:16037"/>
        <dbReference type="ChEBI" id="CHEBI:17748"/>
        <dbReference type="ChEBI" id="CHEBI:17821"/>
        <dbReference type="ChEBI" id="CHEBI:43474"/>
        <dbReference type="ChEBI" id="CHEBI:57259"/>
        <dbReference type="EC" id="2.4.2.2"/>
    </reaction>
</comment>
<dbReference type="PANTHER" id="PTHR36540:SF1">
    <property type="entry name" value="PYRIMIDINE_PURINE NUCLEOSIDE PHOSPHORYLASE"/>
    <property type="match status" value="1"/>
</dbReference>
<dbReference type="Proteomes" id="UP001155546">
    <property type="component" value="Unassembled WGS sequence"/>
</dbReference>
<keyword evidence="5" id="KW-1185">Reference proteome</keyword>
<comment type="catalytic activity">
    <reaction evidence="3">
        <text>adenosine + phosphate = alpha-D-ribose 1-phosphate + adenine</text>
        <dbReference type="Rhea" id="RHEA:27642"/>
        <dbReference type="ChEBI" id="CHEBI:16335"/>
        <dbReference type="ChEBI" id="CHEBI:16708"/>
        <dbReference type="ChEBI" id="CHEBI:43474"/>
        <dbReference type="ChEBI" id="CHEBI:57720"/>
        <dbReference type="EC" id="2.4.2.1"/>
    </reaction>
</comment>
<dbReference type="InterPro" id="IPR009664">
    <property type="entry name" value="Ppnp"/>
</dbReference>
<comment type="similarity">
    <text evidence="3">Belongs to the nucleoside phosphorylase PpnP family.</text>
</comment>
<evidence type="ECO:0000256" key="3">
    <source>
        <dbReference type="HAMAP-Rule" id="MF_01537"/>
    </source>
</evidence>
<dbReference type="GO" id="GO:0016154">
    <property type="term" value="F:pyrimidine-nucleoside phosphorylase activity"/>
    <property type="evidence" value="ECO:0007669"/>
    <property type="project" value="UniProtKB-UniRule"/>
</dbReference>
<evidence type="ECO:0000313" key="4">
    <source>
        <dbReference type="EMBL" id="MCT7942277.1"/>
    </source>
</evidence>
<dbReference type="PANTHER" id="PTHR36540">
    <property type="entry name" value="PYRIMIDINE/PURINE NUCLEOSIDE PHOSPHORYLASE"/>
    <property type="match status" value="1"/>
</dbReference>
<dbReference type="EMBL" id="JAMTCD010000012">
    <property type="protein sequence ID" value="MCT7942277.1"/>
    <property type="molecule type" value="Genomic_DNA"/>
</dbReference>
<comment type="catalytic activity">
    <reaction evidence="3">
        <text>guanosine + phosphate = alpha-D-ribose 1-phosphate + guanine</text>
        <dbReference type="Rhea" id="RHEA:13233"/>
        <dbReference type="ChEBI" id="CHEBI:16235"/>
        <dbReference type="ChEBI" id="CHEBI:16750"/>
        <dbReference type="ChEBI" id="CHEBI:43474"/>
        <dbReference type="ChEBI" id="CHEBI:57720"/>
        <dbReference type="EC" id="2.4.2.1"/>
    </reaction>
</comment>
<comment type="catalytic activity">
    <reaction evidence="3">
        <text>uridine + phosphate = alpha-D-ribose 1-phosphate + uracil</text>
        <dbReference type="Rhea" id="RHEA:24388"/>
        <dbReference type="ChEBI" id="CHEBI:16704"/>
        <dbReference type="ChEBI" id="CHEBI:17568"/>
        <dbReference type="ChEBI" id="CHEBI:43474"/>
        <dbReference type="ChEBI" id="CHEBI:57720"/>
        <dbReference type="EC" id="2.4.2.2"/>
    </reaction>
</comment>
<evidence type="ECO:0000256" key="2">
    <source>
        <dbReference type="ARBA" id="ARBA00022679"/>
    </source>
</evidence>
<evidence type="ECO:0000313" key="5">
    <source>
        <dbReference type="Proteomes" id="UP001155546"/>
    </source>
</evidence>
<dbReference type="Gene3D" id="2.60.120.10">
    <property type="entry name" value="Jelly Rolls"/>
    <property type="match status" value="1"/>
</dbReference>
<dbReference type="EC" id="2.4.2.1" evidence="3"/>
<dbReference type="CDD" id="cd20296">
    <property type="entry name" value="cupin_PpnP-like"/>
    <property type="match status" value="1"/>
</dbReference>
<dbReference type="EC" id="2.4.2.2" evidence="3"/>
<dbReference type="SUPFAM" id="SSF51182">
    <property type="entry name" value="RmlC-like cupins"/>
    <property type="match status" value="1"/>
</dbReference>
<dbReference type="RefSeq" id="WP_261298655.1">
    <property type="nucleotide sequence ID" value="NZ_JAMTCD010000012.1"/>
</dbReference>
<comment type="catalytic activity">
    <reaction evidence="3">
        <text>inosine + phosphate = alpha-D-ribose 1-phosphate + hypoxanthine</text>
        <dbReference type="Rhea" id="RHEA:27646"/>
        <dbReference type="ChEBI" id="CHEBI:17368"/>
        <dbReference type="ChEBI" id="CHEBI:17596"/>
        <dbReference type="ChEBI" id="CHEBI:43474"/>
        <dbReference type="ChEBI" id="CHEBI:57720"/>
        <dbReference type="EC" id="2.4.2.1"/>
    </reaction>
</comment>
<protein>
    <recommendedName>
        <fullName evidence="3">Pyrimidine/purine nucleoside phosphorylase</fullName>
        <ecNumber evidence="3">2.4.2.1</ecNumber>
        <ecNumber evidence="3">2.4.2.2</ecNumber>
    </recommendedName>
    <alternativeName>
        <fullName evidence="3">Adenosine phosphorylase</fullName>
    </alternativeName>
    <alternativeName>
        <fullName evidence="3">Cytidine phosphorylase</fullName>
    </alternativeName>
    <alternativeName>
        <fullName evidence="3">Guanosine phosphorylase</fullName>
    </alternativeName>
    <alternativeName>
        <fullName evidence="3">Inosine phosphorylase</fullName>
    </alternativeName>
    <alternativeName>
        <fullName evidence="3">Thymidine phosphorylase</fullName>
    </alternativeName>
    <alternativeName>
        <fullName evidence="3">Uridine phosphorylase</fullName>
    </alternativeName>
    <alternativeName>
        <fullName evidence="3">Xanthosine phosphorylase</fullName>
    </alternativeName>
</protein>
<dbReference type="GO" id="GO:0005829">
    <property type="term" value="C:cytosol"/>
    <property type="evidence" value="ECO:0007669"/>
    <property type="project" value="TreeGrafter"/>
</dbReference>
<accession>A0A9X2WMW3</accession>
<comment type="catalytic activity">
    <reaction evidence="3">
        <text>cytidine + phosphate = cytosine + alpha-D-ribose 1-phosphate</text>
        <dbReference type="Rhea" id="RHEA:52540"/>
        <dbReference type="ChEBI" id="CHEBI:16040"/>
        <dbReference type="ChEBI" id="CHEBI:17562"/>
        <dbReference type="ChEBI" id="CHEBI:43474"/>
        <dbReference type="ChEBI" id="CHEBI:57720"/>
        <dbReference type="EC" id="2.4.2.2"/>
    </reaction>
</comment>